<gene>
    <name evidence="1" type="ORF">ERS007739_04926</name>
</gene>
<dbReference type="EMBL" id="CSBK01003416">
    <property type="protein sequence ID" value="CPA89561.1"/>
    <property type="molecule type" value="Genomic_DNA"/>
</dbReference>
<accession>A0A916LG70</accession>
<organism evidence="1 2">
    <name type="scientific">Mycobacterium tuberculosis</name>
    <dbReference type="NCBI Taxonomy" id="1773"/>
    <lineage>
        <taxon>Bacteria</taxon>
        <taxon>Bacillati</taxon>
        <taxon>Actinomycetota</taxon>
        <taxon>Actinomycetes</taxon>
        <taxon>Mycobacteriales</taxon>
        <taxon>Mycobacteriaceae</taxon>
        <taxon>Mycobacterium</taxon>
        <taxon>Mycobacterium tuberculosis complex</taxon>
    </lineage>
</organism>
<reference evidence="2" key="1">
    <citation type="submission" date="2015-03" db="EMBL/GenBank/DDBJ databases">
        <authorList>
            <consortium name="Pathogen Informatics"/>
        </authorList>
    </citation>
    <scope>NUCLEOTIDE SEQUENCE [LARGE SCALE GENOMIC DNA]</scope>
    <source>
        <strain evidence="2">N09902308</strain>
    </source>
</reference>
<evidence type="ECO:0000313" key="1">
    <source>
        <dbReference type="EMBL" id="CPA89561.1"/>
    </source>
</evidence>
<proteinExistence type="predicted"/>
<name>A0A916LG70_MYCTX</name>
<dbReference type="Proteomes" id="UP000039021">
    <property type="component" value="Unassembled WGS sequence"/>
</dbReference>
<dbReference type="AlphaFoldDB" id="A0A916LG70"/>
<evidence type="ECO:0000313" key="2">
    <source>
        <dbReference type="Proteomes" id="UP000039021"/>
    </source>
</evidence>
<protein>
    <submittedName>
        <fullName evidence="1">Uncharacterized protein</fullName>
    </submittedName>
</protein>
<comment type="caution">
    <text evidence="1">The sequence shown here is derived from an EMBL/GenBank/DDBJ whole genome shotgun (WGS) entry which is preliminary data.</text>
</comment>
<sequence>MRPQLLHHLPVGLHDSVEVGVELTDRSVVQSLQAGIDVVGVHVDQHGRPFSGGQHDPGQVGTLAGVIAVCGPDHRTQHDRGDR</sequence>